<keyword evidence="2 3" id="KW-0371">Homeobox</keyword>
<keyword evidence="2 3" id="KW-0539">Nucleus</keyword>
<dbReference type="PANTHER" id="PTHR15116:SF16">
    <property type="entry name" value="DEFECTIVE PROVENTRICULUS, ISOFORM A"/>
    <property type="match status" value="1"/>
</dbReference>
<feature type="domain" description="Homeobox" evidence="5">
    <location>
        <begin position="195"/>
        <end position="265"/>
    </location>
</feature>
<comment type="subcellular location">
    <subcellularLocation>
        <location evidence="1 2 3">Nucleus</location>
    </subcellularLocation>
</comment>
<feature type="compositionally biased region" description="Low complexity" evidence="4">
    <location>
        <begin position="280"/>
        <end position="295"/>
    </location>
</feature>
<feature type="domain" description="Homeobox" evidence="5">
    <location>
        <begin position="68"/>
        <end position="138"/>
    </location>
</feature>
<feature type="region of interest" description="Disordered" evidence="4">
    <location>
        <begin position="265"/>
        <end position="295"/>
    </location>
</feature>
<evidence type="ECO:0000313" key="6">
    <source>
        <dbReference type="EMBL" id="KAF0296760.1"/>
    </source>
</evidence>
<dbReference type="AlphaFoldDB" id="A0A6A4VZF9"/>
<dbReference type="InterPro" id="IPR039673">
    <property type="entry name" value="SATB1/SATB2"/>
</dbReference>
<feature type="DNA-binding region" description="Homeobox" evidence="2">
    <location>
        <begin position="197"/>
        <end position="266"/>
    </location>
</feature>
<evidence type="ECO:0000256" key="4">
    <source>
        <dbReference type="SAM" id="MobiDB-lite"/>
    </source>
</evidence>
<dbReference type="InterPro" id="IPR009057">
    <property type="entry name" value="Homeodomain-like_sf"/>
</dbReference>
<organism evidence="6 7">
    <name type="scientific">Amphibalanus amphitrite</name>
    <name type="common">Striped barnacle</name>
    <name type="synonym">Balanus amphitrite</name>
    <dbReference type="NCBI Taxonomy" id="1232801"/>
    <lineage>
        <taxon>Eukaryota</taxon>
        <taxon>Metazoa</taxon>
        <taxon>Ecdysozoa</taxon>
        <taxon>Arthropoda</taxon>
        <taxon>Crustacea</taxon>
        <taxon>Multicrustacea</taxon>
        <taxon>Cirripedia</taxon>
        <taxon>Thoracica</taxon>
        <taxon>Thoracicalcarea</taxon>
        <taxon>Balanomorpha</taxon>
        <taxon>Balanoidea</taxon>
        <taxon>Balanidae</taxon>
        <taxon>Amphibalaninae</taxon>
        <taxon>Amphibalanus</taxon>
    </lineage>
</organism>
<accession>A0A6A4VZF9</accession>
<evidence type="ECO:0000256" key="1">
    <source>
        <dbReference type="ARBA" id="ARBA00004123"/>
    </source>
</evidence>
<reference evidence="6 7" key="1">
    <citation type="submission" date="2019-07" db="EMBL/GenBank/DDBJ databases">
        <title>Draft genome assembly of a fouling barnacle, Amphibalanus amphitrite (Darwin, 1854): The first reference genome for Thecostraca.</title>
        <authorList>
            <person name="Kim W."/>
        </authorList>
    </citation>
    <scope>NUCLEOTIDE SEQUENCE [LARGE SCALE GENOMIC DNA]</scope>
    <source>
        <strain evidence="6">SNU_AA5</strain>
        <tissue evidence="6">Soma without cirri and trophi</tissue>
    </source>
</reference>
<dbReference type="PROSITE" id="PS50071">
    <property type="entry name" value="HOMEOBOX_2"/>
    <property type="match status" value="2"/>
</dbReference>
<keyword evidence="7" id="KW-1185">Reference proteome</keyword>
<dbReference type="GO" id="GO:0005634">
    <property type="term" value="C:nucleus"/>
    <property type="evidence" value="ECO:0007669"/>
    <property type="project" value="UniProtKB-SubCell"/>
</dbReference>
<protein>
    <recommendedName>
        <fullName evidence="5">Homeobox domain-containing protein</fullName>
    </recommendedName>
</protein>
<name>A0A6A4VZF9_AMPAM</name>
<dbReference type="Gene3D" id="1.10.10.60">
    <property type="entry name" value="Homeodomain-like"/>
    <property type="match status" value="2"/>
</dbReference>
<dbReference type="PANTHER" id="PTHR15116">
    <property type="entry name" value="DNA-BINDING PROTEIN SATB FAMILY MEMBER"/>
    <property type="match status" value="1"/>
</dbReference>
<dbReference type="CDD" id="cd00086">
    <property type="entry name" value="homeodomain"/>
    <property type="match status" value="2"/>
</dbReference>
<keyword evidence="2 3" id="KW-0238">DNA-binding</keyword>
<gene>
    <name evidence="6" type="ORF">FJT64_005847</name>
</gene>
<dbReference type="GO" id="GO:0000978">
    <property type="term" value="F:RNA polymerase II cis-regulatory region sequence-specific DNA binding"/>
    <property type="evidence" value="ECO:0007669"/>
    <property type="project" value="TreeGrafter"/>
</dbReference>
<evidence type="ECO:0000259" key="5">
    <source>
        <dbReference type="PROSITE" id="PS50071"/>
    </source>
</evidence>
<dbReference type="Proteomes" id="UP000440578">
    <property type="component" value="Unassembled WGS sequence"/>
</dbReference>
<dbReference type="FunFam" id="1.10.10.60:FF:000169">
    <property type="entry name" value="DNA-binding protein SATB1"/>
    <property type="match status" value="2"/>
</dbReference>
<evidence type="ECO:0000256" key="3">
    <source>
        <dbReference type="RuleBase" id="RU000682"/>
    </source>
</evidence>
<evidence type="ECO:0000256" key="2">
    <source>
        <dbReference type="PROSITE-ProRule" id="PRU00108"/>
    </source>
</evidence>
<dbReference type="EMBL" id="VIIS01001538">
    <property type="protein sequence ID" value="KAF0296760.1"/>
    <property type="molecule type" value="Genomic_DNA"/>
</dbReference>
<dbReference type="OrthoDB" id="10052721at2759"/>
<feature type="DNA-binding region" description="Homeobox" evidence="2">
    <location>
        <begin position="70"/>
        <end position="139"/>
    </location>
</feature>
<dbReference type="Pfam" id="PF00046">
    <property type="entry name" value="Homeodomain"/>
    <property type="match status" value="1"/>
</dbReference>
<sequence>MRKRSTLAHLTSEALPSLSAETVLRFNQWYEAQKLSRSGGQAQEQREQRAEVNSSSCQASHDHFHQCSKPRVRTSFDMEYEIPKLQKWYSINPHPNKMQMQYFMEELNFYRGGRNRKPLEINNIIYWFKNSRAAQKKFEQRAQNGPAASPAHFERIGYGVDPSVFRQSMSMYMSGCLPGLQNVGYPAIGMGAEHQRKRNRTFIDPISEVPLLENWFSLNTHPCHTTILQYTDELNRQPYRQKFPKLEPKNVQFWFKNRRAKNKRLRSAMSPLRSELSQDSISSRQELSRSSLGAC</sequence>
<dbReference type="InterPro" id="IPR001356">
    <property type="entry name" value="HD"/>
</dbReference>
<feature type="region of interest" description="Disordered" evidence="4">
    <location>
        <begin position="37"/>
        <end position="64"/>
    </location>
</feature>
<dbReference type="GO" id="GO:0000981">
    <property type="term" value="F:DNA-binding transcription factor activity, RNA polymerase II-specific"/>
    <property type="evidence" value="ECO:0007669"/>
    <property type="project" value="TreeGrafter"/>
</dbReference>
<proteinExistence type="predicted"/>
<comment type="caution">
    <text evidence="6">The sequence shown here is derived from an EMBL/GenBank/DDBJ whole genome shotgun (WGS) entry which is preliminary data.</text>
</comment>
<evidence type="ECO:0000313" key="7">
    <source>
        <dbReference type="Proteomes" id="UP000440578"/>
    </source>
</evidence>
<dbReference type="GO" id="GO:0006338">
    <property type="term" value="P:chromatin remodeling"/>
    <property type="evidence" value="ECO:0007669"/>
    <property type="project" value="InterPro"/>
</dbReference>
<dbReference type="SUPFAM" id="SSF46689">
    <property type="entry name" value="Homeodomain-like"/>
    <property type="match status" value="2"/>
</dbReference>
<dbReference type="SMART" id="SM00389">
    <property type="entry name" value="HOX"/>
    <property type="match status" value="2"/>
</dbReference>